<evidence type="ECO:0000313" key="10">
    <source>
        <dbReference type="EMBL" id="CAH0381021.1"/>
    </source>
</evidence>
<dbReference type="PANTHER" id="PTHR48021:SF39">
    <property type="entry name" value="MAJOR FACILITATOR SUPERFAMILY (MFS) PROFILE DOMAIN-CONTAINING PROTEIN"/>
    <property type="match status" value="1"/>
</dbReference>
<dbReference type="InterPro" id="IPR020846">
    <property type="entry name" value="MFS_dom"/>
</dbReference>
<evidence type="ECO:0000259" key="9">
    <source>
        <dbReference type="PROSITE" id="PS50850"/>
    </source>
</evidence>
<evidence type="ECO:0000256" key="4">
    <source>
        <dbReference type="ARBA" id="ARBA00022597"/>
    </source>
</evidence>
<comment type="subcellular location">
    <subcellularLocation>
        <location evidence="1">Cell membrane</location>
        <topology evidence="1">Multi-pass membrane protein</topology>
    </subcellularLocation>
</comment>
<protein>
    <recommendedName>
        <fullName evidence="9">Major facilitator superfamily (MFS) profile domain-containing protein</fullName>
    </recommendedName>
</protein>
<feature type="transmembrane region" description="Helical" evidence="8">
    <location>
        <begin position="112"/>
        <end position="134"/>
    </location>
</feature>
<gene>
    <name evidence="10" type="ORF">BEMITA_LOCUS715</name>
</gene>
<dbReference type="FunFam" id="1.20.1250.20:FF:000218">
    <property type="entry name" value="facilitated trehalose transporter Tret1"/>
    <property type="match status" value="1"/>
</dbReference>
<keyword evidence="11" id="KW-1185">Reference proteome</keyword>
<keyword evidence="7 8" id="KW-0472">Membrane</keyword>
<dbReference type="AlphaFoldDB" id="A0A9P0EVX9"/>
<feature type="transmembrane region" description="Helical" evidence="8">
    <location>
        <begin position="32"/>
        <end position="60"/>
    </location>
</feature>
<dbReference type="InterPro" id="IPR050549">
    <property type="entry name" value="MFS_Trehalose_Transporter"/>
</dbReference>
<dbReference type="PROSITE" id="PS00217">
    <property type="entry name" value="SUGAR_TRANSPORT_2"/>
    <property type="match status" value="1"/>
</dbReference>
<feature type="transmembrane region" description="Helical" evidence="8">
    <location>
        <begin position="393"/>
        <end position="414"/>
    </location>
</feature>
<evidence type="ECO:0000256" key="7">
    <source>
        <dbReference type="ARBA" id="ARBA00023136"/>
    </source>
</evidence>
<proteinExistence type="predicted"/>
<feature type="transmembrane region" description="Helical" evidence="8">
    <location>
        <begin position="170"/>
        <end position="189"/>
    </location>
</feature>
<keyword evidence="2" id="KW-0813">Transport</keyword>
<dbReference type="Proteomes" id="UP001152759">
    <property type="component" value="Chromosome 1"/>
</dbReference>
<dbReference type="EMBL" id="OU963862">
    <property type="protein sequence ID" value="CAH0381021.1"/>
    <property type="molecule type" value="Genomic_DNA"/>
</dbReference>
<dbReference type="PANTHER" id="PTHR48021">
    <property type="match status" value="1"/>
</dbReference>
<evidence type="ECO:0000256" key="2">
    <source>
        <dbReference type="ARBA" id="ARBA00022448"/>
    </source>
</evidence>
<dbReference type="GO" id="GO:0005886">
    <property type="term" value="C:plasma membrane"/>
    <property type="evidence" value="ECO:0007669"/>
    <property type="project" value="UniProtKB-SubCell"/>
</dbReference>
<feature type="transmembrane region" description="Helical" evidence="8">
    <location>
        <begin position="333"/>
        <end position="353"/>
    </location>
</feature>
<evidence type="ECO:0000256" key="6">
    <source>
        <dbReference type="ARBA" id="ARBA00022989"/>
    </source>
</evidence>
<dbReference type="InterPro" id="IPR036259">
    <property type="entry name" value="MFS_trans_sf"/>
</dbReference>
<dbReference type="InterPro" id="IPR005828">
    <property type="entry name" value="MFS_sugar_transport-like"/>
</dbReference>
<reference evidence="10" key="1">
    <citation type="submission" date="2021-12" db="EMBL/GenBank/DDBJ databases">
        <authorList>
            <person name="King R."/>
        </authorList>
    </citation>
    <scope>NUCLEOTIDE SEQUENCE</scope>
</reference>
<evidence type="ECO:0000256" key="3">
    <source>
        <dbReference type="ARBA" id="ARBA00022475"/>
    </source>
</evidence>
<keyword evidence="4" id="KW-0762">Sugar transport</keyword>
<evidence type="ECO:0000256" key="8">
    <source>
        <dbReference type="SAM" id="Phobius"/>
    </source>
</evidence>
<feature type="transmembrane region" description="Helical" evidence="8">
    <location>
        <begin position="461"/>
        <end position="480"/>
    </location>
</feature>
<keyword evidence="3" id="KW-1003">Cell membrane</keyword>
<feature type="domain" description="Major facilitator superfamily (MFS) profile" evidence="9">
    <location>
        <begin position="38"/>
        <end position="484"/>
    </location>
</feature>
<organism evidence="10 11">
    <name type="scientific">Bemisia tabaci</name>
    <name type="common">Sweetpotato whitefly</name>
    <name type="synonym">Aleurodes tabaci</name>
    <dbReference type="NCBI Taxonomy" id="7038"/>
    <lineage>
        <taxon>Eukaryota</taxon>
        <taxon>Metazoa</taxon>
        <taxon>Ecdysozoa</taxon>
        <taxon>Arthropoda</taxon>
        <taxon>Hexapoda</taxon>
        <taxon>Insecta</taxon>
        <taxon>Pterygota</taxon>
        <taxon>Neoptera</taxon>
        <taxon>Paraneoptera</taxon>
        <taxon>Hemiptera</taxon>
        <taxon>Sternorrhyncha</taxon>
        <taxon>Aleyrodoidea</taxon>
        <taxon>Aleyrodidae</taxon>
        <taxon>Aleyrodinae</taxon>
        <taxon>Bemisia</taxon>
    </lineage>
</organism>
<dbReference type="KEGG" id="btab:109041347"/>
<accession>A0A9P0EVX9</accession>
<dbReference type="PROSITE" id="PS50850">
    <property type="entry name" value="MFS"/>
    <property type="match status" value="1"/>
</dbReference>
<dbReference type="Pfam" id="PF00083">
    <property type="entry name" value="Sugar_tr"/>
    <property type="match status" value="1"/>
</dbReference>
<dbReference type="InterPro" id="IPR005829">
    <property type="entry name" value="Sugar_transporter_CS"/>
</dbReference>
<keyword evidence="5 8" id="KW-0812">Transmembrane</keyword>
<feature type="transmembrane region" description="Helical" evidence="8">
    <location>
        <begin position="293"/>
        <end position="313"/>
    </location>
</feature>
<keyword evidence="6 8" id="KW-1133">Transmembrane helix</keyword>
<dbReference type="SUPFAM" id="SSF103473">
    <property type="entry name" value="MFS general substrate transporter"/>
    <property type="match status" value="1"/>
</dbReference>
<dbReference type="GO" id="GO:0022857">
    <property type="term" value="F:transmembrane transporter activity"/>
    <property type="evidence" value="ECO:0007669"/>
    <property type="project" value="InterPro"/>
</dbReference>
<evidence type="ECO:0000256" key="1">
    <source>
        <dbReference type="ARBA" id="ARBA00004651"/>
    </source>
</evidence>
<feature type="transmembrane region" description="Helical" evidence="8">
    <location>
        <begin position="421"/>
        <end position="441"/>
    </location>
</feature>
<name>A0A9P0EVX9_BEMTA</name>
<feature type="transmembrane region" description="Helical" evidence="8">
    <location>
        <begin position="80"/>
        <end position="100"/>
    </location>
</feature>
<feature type="transmembrane region" description="Helical" evidence="8">
    <location>
        <begin position="360"/>
        <end position="381"/>
    </location>
</feature>
<evidence type="ECO:0000313" key="11">
    <source>
        <dbReference type="Proteomes" id="UP001152759"/>
    </source>
</evidence>
<evidence type="ECO:0000256" key="5">
    <source>
        <dbReference type="ARBA" id="ARBA00022692"/>
    </source>
</evidence>
<sequence>MSLEAEKLEGLNTQNEAVTIIKSRYNYSRRSAFAQVLATLIQNWLLIEIGLDTAMTTMVIGALHLNSAEALSMNDEQASWFGSLPFICHPLASLLLSGYFQDRFGRRTTMILVTIPTFIAWVSLYFAQSMYVLYMVSAVTGMCTGLTEAPLHSYIGEIGEPHLRGTLSSISTSAVLVGIFMMYVFCYLFTWRTVALICSACPVITFTCMTQIPESPTWLIVKNRYEDARKSLCWLRGWVDPSEVEEEFQALVSHARNSMQKNKSAQSVGDGLIKKDSYLKTQFKEMTSKRVLLPLRLILIVFVFREITTFSAIRPYLIGELNKLHTPINAKLILILSEVLVFVGAMMNVVFLRRLGKRKIAIFANGIVAICILGTGIYCSFLQDSTRFPQAAWLPVIFWLMLSLFCGFSATLLPWQLVCEIFPIVGRGLATGITAGTKYLIQSAMVKSYLFIETYIGLSGMMYLYGTGAVLGVIHLYLCLPETEGKTLQQIESYFTKNHDRKEKFSVGTAARAEPKVSS</sequence>
<dbReference type="Gene3D" id="1.20.1250.20">
    <property type="entry name" value="MFS general substrate transporter like domains"/>
    <property type="match status" value="1"/>
</dbReference>